<protein>
    <submittedName>
        <fullName evidence="2">Uncharacterized protein DUF397</fullName>
    </submittedName>
</protein>
<dbReference type="Proteomes" id="UP000239494">
    <property type="component" value="Unassembled WGS sequence"/>
</dbReference>
<dbReference type="OrthoDB" id="3430276at2"/>
<evidence type="ECO:0000259" key="1">
    <source>
        <dbReference type="Pfam" id="PF04149"/>
    </source>
</evidence>
<dbReference type="InterPro" id="IPR007278">
    <property type="entry name" value="DUF397"/>
</dbReference>
<dbReference type="Pfam" id="PF04149">
    <property type="entry name" value="DUF397"/>
    <property type="match status" value="1"/>
</dbReference>
<name>A0A2T0SRS5_9PSEU</name>
<keyword evidence="3" id="KW-1185">Reference proteome</keyword>
<evidence type="ECO:0000313" key="3">
    <source>
        <dbReference type="Proteomes" id="UP000239494"/>
    </source>
</evidence>
<gene>
    <name evidence="2" type="ORF">CLV43_11233</name>
</gene>
<dbReference type="AlphaFoldDB" id="A0A2T0SRS5"/>
<organism evidence="2 3">
    <name type="scientific">Umezawaea tangerina</name>
    <dbReference type="NCBI Taxonomy" id="84725"/>
    <lineage>
        <taxon>Bacteria</taxon>
        <taxon>Bacillati</taxon>
        <taxon>Actinomycetota</taxon>
        <taxon>Actinomycetes</taxon>
        <taxon>Pseudonocardiales</taxon>
        <taxon>Pseudonocardiaceae</taxon>
        <taxon>Umezawaea</taxon>
    </lineage>
</organism>
<feature type="domain" description="DUF397" evidence="1">
    <location>
        <begin position="4"/>
        <end position="55"/>
    </location>
</feature>
<dbReference type="RefSeq" id="WP_106192577.1">
    <property type="nucleotide sequence ID" value="NZ_PVTF01000012.1"/>
</dbReference>
<reference evidence="2 3" key="1">
    <citation type="submission" date="2018-03" db="EMBL/GenBank/DDBJ databases">
        <title>Genomic Encyclopedia of Archaeal and Bacterial Type Strains, Phase II (KMG-II): from individual species to whole genera.</title>
        <authorList>
            <person name="Goeker M."/>
        </authorList>
    </citation>
    <scope>NUCLEOTIDE SEQUENCE [LARGE SCALE GENOMIC DNA]</scope>
    <source>
        <strain evidence="2 3">DSM 44720</strain>
    </source>
</reference>
<sequence length="57" mass="6426">MPRRWRKSSRSGGIADSDCVEVSFAHDVAVRDSKNASGPVLAFAPARWREFLRHVSR</sequence>
<dbReference type="EMBL" id="PVTF01000012">
    <property type="protein sequence ID" value="PRY36109.1"/>
    <property type="molecule type" value="Genomic_DNA"/>
</dbReference>
<proteinExistence type="predicted"/>
<evidence type="ECO:0000313" key="2">
    <source>
        <dbReference type="EMBL" id="PRY36109.1"/>
    </source>
</evidence>
<accession>A0A2T0SRS5</accession>
<comment type="caution">
    <text evidence="2">The sequence shown here is derived from an EMBL/GenBank/DDBJ whole genome shotgun (WGS) entry which is preliminary data.</text>
</comment>